<sequence length="91" mass="10250">MVSFSLSRIIIATSLVDPKEQEIYHCAETHLTERLCTPYINLHSTEPLVTLKGATQPPKNLEAPPIRLSHHNCLCFSDTVLEFTGWMNDAL</sequence>
<dbReference type="AlphaFoldDB" id="A0A016THH0"/>
<name>A0A016THH0_9BILA</name>
<dbReference type="Proteomes" id="UP000024635">
    <property type="component" value="Unassembled WGS sequence"/>
</dbReference>
<gene>
    <name evidence="1" type="primary">Acey_s0100.g3296</name>
    <name evidence="1" type="ORF">Y032_0100g3296</name>
</gene>
<evidence type="ECO:0000313" key="2">
    <source>
        <dbReference type="Proteomes" id="UP000024635"/>
    </source>
</evidence>
<evidence type="ECO:0000313" key="1">
    <source>
        <dbReference type="EMBL" id="EYC02429.1"/>
    </source>
</evidence>
<comment type="caution">
    <text evidence="1">The sequence shown here is derived from an EMBL/GenBank/DDBJ whole genome shotgun (WGS) entry which is preliminary data.</text>
</comment>
<keyword evidence="2" id="KW-1185">Reference proteome</keyword>
<protein>
    <submittedName>
        <fullName evidence="1">Uncharacterized protein</fullName>
    </submittedName>
</protein>
<proteinExistence type="predicted"/>
<accession>A0A016THH0</accession>
<dbReference type="EMBL" id="JARK01001436">
    <property type="protein sequence ID" value="EYC02429.1"/>
    <property type="molecule type" value="Genomic_DNA"/>
</dbReference>
<reference evidence="2" key="1">
    <citation type="journal article" date="2015" name="Nat. Genet.">
        <title>The genome and transcriptome of the zoonotic hookworm Ancylostoma ceylanicum identify infection-specific gene families.</title>
        <authorList>
            <person name="Schwarz E.M."/>
            <person name="Hu Y."/>
            <person name="Antoshechkin I."/>
            <person name="Miller M.M."/>
            <person name="Sternberg P.W."/>
            <person name="Aroian R.V."/>
        </authorList>
    </citation>
    <scope>NUCLEOTIDE SEQUENCE</scope>
    <source>
        <strain evidence="2">HY135</strain>
    </source>
</reference>
<organism evidence="1 2">
    <name type="scientific">Ancylostoma ceylanicum</name>
    <dbReference type="NCBI Taxonomy" id="53326"/>
    <lineage>
        <taxon>Eukaryota</taxon>
        <taxon>Metazoa</taxon>
        <taxon>Ecdysozoa</taxon>
        <taxon>Nematoda</taxon>
        <taxon>Chromadorea</taxon>
        <taxon>Rhabditida</taxon>
        <taxon>Rhabditina</taxon>
        <taxon>Rhabditomorpha</taxon>
        <taxon>Strongyloidea</taxon>
        <taxon>Ancylostomatidae</taxon>
        <taxon>Ancylostomatinae</taxon>
        <taxon>Ancylostoma</taxon>
    </lineage>
</organism>